<dbReference type="GO" id="GO:0008168">
    <property type="term" value="F:methyltransferase activity"/>
    <property type="evidence" value="ECO:0007669"/>
    <property type="project" value="UniProtKB-KW"/>
</dbReference>
<dbReference type="InterPro" id="IPR048647">
    <property type="entry name" value="RlmA_N"/>
</dbReference>
<evidence type="ECO:0000259" key="3">
    <source>
        <dbReference type="Pfam" id="PF21302"/>
    </source>
</evidence>
<dbReference type="EMBL" id="FTNT01000006">
    <property type="protein sequence ID" value="SIS02800.1"/>
    <property type="molecule type" value="Genomic_DNA"/>
</dbReference>
<feature type="binding site" evidence="1">
    <location>
        <position position="37"/>
    </location>
    <ligand>
        <name>Zn(2+)</name>
        <dbReference type="ChEBI" id="CHEBI:29105"/>
    </ligand>
</feature>
<dbReference type="AlphaFoldDB" id="A0A1N7FR73"/>
<dbReference type="GO" id="GO:0046872">
    <property type="term" value="F:metal ion binding"/>
    <property type="evidence" value="ECO:0007669"/>
    <property type="project" value="UniProtKB-KW"/>
</dbReference>
<sequence length="295" mass="31884">MAPGAMSLAQVYDLLRCPVCADLFDLDDRTLLCARGHAFDIARQGYVSLLSGRQVVGLRADTADMLDARDRVMRAGLLDPIRDRVAASCVGTTTLEVGAGTGHYLAGCVQAGPDGSRGVGIDLSKVSARRVARIHPDVGAVVADAWKPWPIGDHVVHTVLSVFSPRNTEQCRRVLTDDGALVMVTPTDRHLHELIEPMGMIGVDEEKTQRIDSAVHGVFDRWERNRVEYTVAVPRSGVIDLVRMGPSAFHRSDAEIVGRAARLPDVVDVTFSVVHSVFVPAPAPAEPNAVQRTES</sequence>
<dbReference type="OrthoDB" id="108476at2"/>
<protein>
    <submittedName>
        <fullName evidence="4">23S rRNA m(1)G-748 methyltransferase</fullName>
    </submittedName>
</protein>
<organism evidence="4 5">
    <name type="scientific">Williamsia sterculiae</name>
    <dbReference type="NCBI Taxonomy" id="1344003"/>
    <lineage>
        <taxon>Bacteria</taxon>
        <taxon>Bacillati</taxon>
        <taxon>Actinomycetota</taxon>
        <taxon>Actinomycetes</taxon>
        <taxon>Mycobacteriales</taxon>
        <taxon>Nocardiaceae</taxon>
        <taxon>Williamsia</taxon>
    </lineage>
</organism>
<keyword evidence="1" id="KW-0862">Zinc</keyword>
<feature type="binding site" evidence="1">
    <location>
        <position position="20"/>
    </location>
    <ligand>
        <name>Zn(2+)</name>
        <dbReference type="ChEBI" id="CHEBI:29105"/>
    </ligand>
</feature>
<keyword evidence="1" id="KW-0479">Metal-binding</keyword>
<evidence type="ECO:0000256" key="1">
    <source>
        <dbReference type="PIRSR" id="PIRSR018249-1"/>
    </source>
</evidence>
<keyword evidence="4" id="KW-0808">Transferase</keyword>
<evidence type="ECO:0000313" key="4">
    <source>
        <dbReference type="EMBL" id="SIS02800.1"/>
    </source>
</evidence>
<feature type="binding site" evidence="1">
    <location>
        <position position="33"/>
    </location>
    <ligand>
        <name>Zn(2+)</name>
        <dbReference type="ChEBI" id="CHEBI:29105"/>
    </ligand>
</feature>
<reference evidence="4 5" key="1">
    <citation type="submission" date="2017-01" db="EMBL/GenBank/DDBJ databases">
        <authorList>
            <person name="Mah S.A."/>
            <person name="Swanson W.J."/>
            <person name="Moy G.W."/>
            <person name="Vacquier V.D."/>
        </authorList>
    </citation>
    <scope>NUCLEOTIDE SEQUENCE [LARGE SCALE GENOMIC DNA]</scope>
    <source>
        <strain evidence="4 5">CPCC 203464</strain>
    </source>
</reference>
<dbReference type="RefSeq" id="WP_076479477.1">
    <property type="nucleotide sequence ID" value="NZ_FTNT01000006.1"/>
</dbReference>
<dbReference type="Gene3D" id="3.40.50.150">
    <property type="entry name" value="Vaccinia Virus protein VP39"/>
    <property type="match status" value="1"/>
</dbReference>
<dbReference type="PIRSF" id="PIRSF018249">
    <property type="entry name" value="MyrA_prd"/>
    <property type="match status" value="1"/>
</dbReference>
<gene>
    <name evidence="4" type="ORF">SAMN05445060_2211</name>
</gene>
<accession>A0A1N7FR73</accession>
<keyword evidence="4" id="KW-0489">Methyltransferase</keyword>
<dbReference type="GO" id="GO:0032259">
    <property type="term" value="P:methylation"/>
    <property type="evidence" value="ECO:0007669"/>
    <property type="project" value="UniProtKB-KW"/>
</dbReference>
<feature type="binding site" evidence="1">
    <location>
        <position position="17"/>
    </location>
    <ligand>
        <name>Zn(2+)</name>
        <dbReference type="ChEBI" id="CHEBI:29105"/>
    </ligand>
</feature>
<evidence type="ECO:0000256" key="2">
    <source>
        <dbReference type="PIRSR" id="PIRSR018249-2"/>
    </source>
</evidence>
<dbReference type="STRING" id="1344003.SAMN05445060_2211"/>
<dbReference type="Pfam" id="PF21302">
    <property type="entry name" value="Zn_ribbon_RlmA"/>
    <property type="match status" value="1"/>
</dbReference>
<feature type="binding site" evidence="2">
    <location>
        <begin position="101"/>
        <end position="102"/>
    </location>
    <ligand>
        <name>S-adenosyl-L-methionine</name>
        <dbReference type="ChEBI" id="CHEBI:59789"/>
    </ligand>
</feature>
<name>A0A1N7FR73_9NOCA</name>
<dbReference type="SUPFAM" id="SSF53335">
    <property type="entry name" value="S-adenosyl-L-methionine-dependent methyltransferases"/>
    <property type="match status" value="1"/>
</dbReference>
<feature type="domain" description="23S rRNA (guanine(745)-N(1))-methyltransferase N-terminal" evidence="3">
    <location>
        <begin position="16"/>
        <end position="50"/>
    </location>
</feature>
<dbReference type="InterPro" id="IPR029063">
    <property type="entry name" value="SAM-dependent_MTases_sf"/>
</dbReference>
<evidence type="ECO:0000313" key="5">
    <source>
        <dbReference type="Proteomes" id="UP000186218"/>
    </source>
</evidence>
<dbReference type="Proteomes" id="UP000186218">
    <property type="component" value="Unassembled WGS sequence"/>
</dbReference>
<feature type="binding site" evidence="2">
    <location>
        <position position="190"/>
    </location>
    <ligand>
        <name>S-adenosyl-L-methionine</name>
        <dbReference type="ChEBI" id="CHEBI:59789"/>
    </ligand>
</feature>
<keyword evidence="2" id="KW-0949">S-adenosyl-L-methionine</keyword>
<keyword evidence="5" id="KW-1185">Reference proteome</keyword>
<dbReference type="InterPro" id="IPR016718">
    <property type="entry name" value="rRNA_m1G-MeTrfase_A_prd"/>
</dbReference>
<proteinExistence type="predicted"/>